<dbReference type="EMBL" id="JACHIA010000039">
    <property type="protein sequence ID" value="MBB6074069.1"/>
    <property type="molecule type" value="Genomic_DNA"/>
</dbReference>
<proteinExistence type="predicted"/>
<name>A0A841H8Q5_9BACT</name>
<gene>
    <name evidence="1" type="ORF">HNQ61_005750</name>
</gene>
<keyword evidence="2" id="KW-1185">Reference proteome</keyword>
<dbReference type="AlphaFoldDB" id="A0A841H8Q5"/>
<organism evidence="1 2">
    <name type="scientific">Longimicrobium terrae</name>
    <dbReference type="NCBI Taxonomy" id="1639882"/>
    <lineage>
        <taxon>Bacteria</taxon>
        <taxon>Pseudomonadati</taxon>
        <taxon>Gemmatimonadota</taxon>
        <taxon>Longimicrobiia</taxon>
        <taxon>Longimicrobiales</taxon>
        <taxon>Longimicrobiaceae</taxon>
        <taxon>Longimicrobium</taxon>
    </lineage>
</organism>
<dbReference type="Proteomes" id="UP000582837">
    <property type="component" value="Unassembled WGS sequence"/>
</dbReference>
<reference evidence="1 2" key="1">
    <citation type="submission" date="2020-08" db="EMBL/GenBank/DDBJ databases">
        <title>Genomic Encyclopedia of Type Strains, Phase IV (KMG-IV): sequencing the most valuable type-strain genomes for metagenomic binning, comparative biology and taxonomic classification.</title>
        <authorList>
            <person name="Goeker M."/>
        </authorList>
    </citation>
    <scope>NUCLEOTIDE SEQUENCE [LARGE SCALE GENOMIC DNA]</scope>
    <source>
        <strain evidence="1 2">DSM 29007</strain>
    </source>
</reference>
<sequence length="147" mass="16126">MTAQPTRTPDPLRAPLVELRRGLMRLHKALIDSERAIYEQTAGPQSNVQLLQALMEDEFFAWLRPFSRLITEIDGALHEGDPLTLESARGYIAQAHELVSAPADGNGADGDAARYEQARQRDPGVLFAHTEMHRALAASSLALDVIG</sequence>
<evidence type="ECO:0000313" key="2">
    <source>
        <dbReference type="Proteomes" id="UP000582837"/>
    </source>
</evidence>
<comment type="caution">
    <text evidence="1">The sequence shown here is derived from an EMBL/GenBank/DDBJ whole genome shotgun (WGS) entry which is preliminary data.</text>
</comment>
<protein>
    <submittedName>
        <fullName evidence="1">Uncharacterized protein</fullName>
    </submittedName>
</protein>
<accession>A0A841H8Q5</accession>
<evidence type="ECO:0000313" key="1">
    <source>
        <dbReference type="EMBL" id="MBB6074069.1"/>
    </source>
</evidence>
<dbReference type="RefSeq" id="WP_170032871.1">
    <property type="nucleotide sequence ID" value="NZ_JABDTL010000001.1"/>
</dbReference>